<gene>
    <name evidence="1" type="ORF">HPB47_025139</name>
</gene>
<organism evidence="1 2">
    <name type="scientific">Ixodes persulcatus</name>
    <name type="common">Taiga tick</name>
    <dbReference type="NCBI Taxonomy" id="34615"/>
    <lineage>
        <taxon>Eukaryota</taxon>
        <taxon>Metazoa</taxon>
        <taxon>Ecdysozoa</taxon>
        <taxon>Arthropoda</taxon>
        <taxon>Chelicerata</taxon>
        <taxon>Arachnida</taxon>
        <taxon>Acari</taxon>
        <taxon>Parasitiformes</taxon>
        <taxon>Ixodida</taxon>
        <taxon>Ixodoidea</taxon>
        <taxon>Ixodidae</taxon>
        <taxon>Ixodinae</taxon>
        <taxon>Ixodes</taxon>
    </lineage>
</organism>
<proteinExistence type="predicted"/>
<sequence>MRRCLQTRLSGVNRSLTHEWLSSEVNRRREKVLRSRERKDFNLHHEARSLRPLEACEDVWVLDISCAAIVHNKARRPCSYVIETPSEMVQPPSLPSDPVPCLPATPGQSSPTPDPQANALTRDSSDVSTFGTSTPQGDRVTHYGRQMAALFHTAALLLFSWERARDKGTLVQRSLDVRLSFTSPRLLSYGDRLVATTTARKPTTSIVGCGGSTRTTHTRAVQRLQRHDTAERACLPCIARKNNRGNACRWRYRRNRSKEPPRTPERSHSSDTMYRNDAPAMPRSSVVVPVVSNAATCTNVVLVTNYRQETQHHTKGAAVGHVEELRNSAKITVITEESPPPQ</sequence>
<protein>
    <submittedName>
        <fullName evidence="1">Uncharacterized protein</fullName>
    </submittedName>
</protein>
<dbReference type="EMBL" id="JABSTQ010009587">
    <property type="protein sequence ID" value="KAG0427852.1"/>
    <property type="molecule type" value="Genomic_DNA"/>
</dbReference>
<reference evidence="1 2" key="1">
    <citation type="journal article" date="2020" name="Cell">
        <title>Large-Scale Comparative Analyses of Tick Genomes Elucidate Their Genetic Diversity and Vector Capacities.</title>
        <authorList>
            <consortium name="Tick Genome and Microbiome Consortium (TIGMIC)"/>
            <person name="Jia N."/>
            <person name="Wang J."/>
            <person name="Shi W."/>
            <person name="Du L."/>
            <person name="Sun Y."/>
            <person name="Zhan W."/>
            <person name="Jiang J.F."/>
            <person name="Wang Q."/>
            <person name="Zhang B."/>
            <person name="Ji P."/>
            <person name="Bell-Sakyi L."/>
            <person name="Cui X.M."/>
            <person name="Yuan T.T."/>
            <person name="Jiang B.G."/>
            <person name="Yang W.F."/>
            <person name="Lam T.T."/>
            <person name="Chang Q.C."/>
            <person name="Ding S.J."/>
            <person name="Wang X.J."/>
            <person name="Zhu J.G."/>
            <person name="Ruan X.D."/>
            <person name="Zhao L."/>
            <person name="Wei J.T."/>
            <person name="Ye R.Z."/>
            <person name="Que T.C."/>
            <person name="Du C.H."/>
            <person name="Zhou Y.H."/>
            <person name="Cheng J.X."/>
            <person name="Dai P.F."/>
            <person name="Guo W.B."/>
            <person name="Han X.H."/>
            <person name="Huang E.J."/>
            <person name="Li L.F."/>
            <person name="Wei W."/>
            <person name="Gao Y.C."/>
            <person name="Liu J.Z."/>
            <person name="Shao H.Z."/>
            <person name="Wang X."/>
            <person name="Wang C.C."/>
            <person name="Yang T.C."/>
            <person name="Huo Q.B."/>
            <person name="Li W."/>
            <person name="Chen H.Y."/>
            <person name="Chen S.E."/>
            <person name="Zhou L.G."/>
            <person name="Ni X.B."/>
            <person name="Tian J.H."/>
            <person name="Sheng Y."/>
            <person name="Liu T."/>
            <person name="Pan Y.S."/>
            <person name="Xia L.Y."/>
            <person name="Li J."/>
            <person name="Zhao F."/>
            <person name="Cao W.C."/>
        </authorList>
    </citation>
    <scope>NUCLEOTIDE SEQUENCE [LARGE SCALE GENOMIC DNA]</scope>
    <source>
        <strain evidence="1">Iper-2018</strain>
    </source>
</reference>
<accession>A0AC60Q2C7</accession>
<keyword evidence="2" id="KW-1185">Reference proteome</keyword>
<comment type="caution">
    <text evidence="1">The sequence shown here is derived from an EMBL/GenBank/DDBJ whole genome shotgun (WGS) entry which is preliminary data.</text>
</comment>
<evidence type="ECO:0000313" key="1">
    <source>
        <dbReference type="EMBL" id="KAG0427852.1"/>
    </source>
</evidence>
<dbReference type="Proteomes" id="UP000805193">
    <property type="component" value="Unassembled WGS sequence"/>
</dbReference>
<name>A0AC60Q2C7_IXOPE</name>
<evidence type="ECO:0000313" key="2">
    <source>
        <dbReference type="Proteomes" id="UP000805193"/>
    </source>
</evidence>